<protein>
    <submittedName>
        <fullName evidence="2">Uncharacterized protein</fullName>
    </submittedName>
</protein>
<feature type="region of interest" description="Disordered" evidence="1">
    <location>
        <begin position="16"/>
        <end position="118"/>
    </location>
</feature>
<dbReference type="Proteomes" id="UP001187415">
    <property type="component" value="Unassembled WGS sequence"/>
</dbReference>
<accession>A0AA88LMX4</accession>
<evidence type="ECO:0000256" key="1">
    <source>
        <dbReference type="SAM" id="MobiDB-lite"/>
    </source>
</evidence>
<organism evidence="2 3">
    <name type="scientific">Channa striata</name>
    <name type="common">Snakehead murrel</name>
    <name type="synonym">Ophicephalus striatus</name>
    <dbReference type="NCBI Taxonomy" id="64152"/>
    <lineage>
        <taxon>Eukaryota</taxon>
        <taxon>Metazoa</taxon>
        <taxon>Chordata</taxon>
        <taxon>Craniata</taxon>
        <taxon>Vertebrata</taxon>
        <taxon>Euteleostomi</taxon>
        <taxon>Actinopterygii</taxon>
        <taxon>Neopterygii</taxon>
        <taxon>Teleostei</taxon>
        <taxon>Neoteleostei</taxon>
        <taxon>Acanthomorphata</taxon>
        <taxon>Anabantaria</taxon>
        <taxon>Anabantiformes</taxon>
        <taxon>Channoidei</taxon>
        <taxon>Channidae</taxon>
        <taxon>Channa</taxon>
    </lineage>
</organism>
<sequence>MYLQRIPREVEEMYQEYHGPGRGQVGSVGEAYGGERTSASEKRSVCGGSIFGDRASSERFRSESPSAAALEYGEPSWRNLRGADQPSSSRGCGRPPGPSRGDRDQQRSPYDILGLRRHQDFRKPPLVRRVRSVSRFVSHPSQDCPNLGALAGIWDEQDTRGPGGVVILDLVSSGSVPTASQWARGGELIGQGRRQAKPGVARGARVWRARGELQGAELRTAEQAYHR</sequence>
<dbReference type="EMBL" id="JAUPFM010000093">
    <property type="protein sequence ID" value="KAK2813477.1"/>
    <property type="molecule type" value="Genomic_DNA"/>
</dbReference>
<gene>
    <name evidence="2" type="ORF">Q5P01_000846</name>
</gene>
<proteinExistence type="predicted"/>
<evidence type="ECO:0000313" key="3">
    <source>
        <dbReference type="Proteomes" id="UP001187415"/>
    </source>
</evidence>
<reference evidence="2" key="1">
    <citation type="submission" date="2023-07" db="EMBL/GenBank/DDBJ databases">
        <title>Chromosome-level Genome Assembly of Striped Snakehead (Channa striata).</title>
        <authorList>
            <person name="Liu H."/>
        </authorList>
    </citation>
    <scope>NUCLEOTIDE SEQUENCE</scope>
    <source>
        <strain evidence="2">Gz</strain>
        <tissue evidence="2">Muscle</tissue>
    </source>
</reference>
<keyword evidence="3" id="KW-1185">Reference proteome</keyword>
<evidence type="ECO:0000313" key="2">
    <source>
        <dbReference type="EMBL" id="KAK2813477.1"/>
    </source>
</evidence>
<comment type="caution">
    <text evidence="2">The sequence shown here is derived from an EMBL/GenBank/DDBJ whole genome shotgun (WGS) entry which is preliminary data.</text>
</comment>
<name>A0AA88LMX4_CHASR</name>
<dbReference type="AlphaFoldDB" id="A0AA88LMX4"/>